<dbReference type="PANTHER" id="PTHR37938">
    <property type="entry name" value="BLL0215 PROTEIN"/>
    <property type="match status" value="1"/>
</dbReference>
<proteinExistence type="predicted"/>
<gene>
    <name evidence="3" type="ORF">UFOPK2214_00710</name>
</gene>
<protein>
    <submittedName>
        <fullName evidence="3">Unannotated protein</fullName>
    </submittedName>
</protein>
<dbReference type="AlphaFoldDB" id="A0A6J6KVE0"/>
<dbReference type="Pfam" id="PF03703">
    <property type="entry name" value="bPH_2"/>
    <property type="match status" value="1"/>
</dbReference>
<evidence type="ECO:0000259" key="2">
    <source>
        <dbReference type="Pfam" id="PF03703"/>
    </source>
</evidence>
<keyword evidence="1" id="KW-0812">Transmembrane</keyword>
<feature type="transmembrane region" description="Helical" evidence="1">
    <location>
        <begin position="21"/>
        <end position="42"/>
    </location>
</feature>
<sequence length="204" mass="22694">MPFPAKKLNDGEHFILDVHPHWWFYGPDALFLLGTFICAAFLVGKTSGTLETSAAYMGVGASIVAGARLIVKVVKWRTTYFVVTNHRLIDRQGVVARSGVEIPIKSVDNVNFKQSLVERFIGVGRILIESGGKEGQQEIPFVARPEEVQKVIHEAIQRSRGSGNFEGAPSFTGVARELERLEALWERGTLTDQEFEAQKRRLLG</sequence>
<reference evidence="3" key="1">
    <citation type="submission" date="2020-05" db="EMBL/GenBank/DDBJ databases">
        <authorList>
            <person name="Chiriac C."/>
            <person name="Salcher M."/>
            <person name="Ghai R."/>
            <person name="Kavagutti S V."/>
        </authorList>
    </citation>
    <scope>NUCLEOTIDE SEQUENCE</scope>
</reference>
<evidence type="ECO:0000313" key="3">
    <source>
        <dbReference type="EMBL" id="CAB4652808.1"/>
    </source>
</evidence>
<name>A0A6J6KVE0_9ZZZZ</name>
<organism evidence="3">
    <name type="scientific">freshwater metagenome</name>
    <dbReference type="NCBI Taxonomy" id="449393"/>
    <lineage>
        <taxon>unclassified sequences</taxon>
        <taxon>metagenomes</taxon>
        <taxon>ecological metagenomes</taxon>
    </lineage>
</organism>
<accession>A0A6J6KVE0</accession>
<keyword evidence="1" id="KW-0472">Membrane</keyword>
<feature type="domain" description="YdbS-like PH" evidence="2">
    <location>
        <begin position="76"/>
        <end position="146"/>
    </location>
</feature>
<keyword evidence="1" id="KW-1133">Transmembrane helix</keyword>
<dbReference type="InterPro" id="IPR005182">
    <property type="entry name" value="YdbS-like_PH"/>
</dbReference>
<feature type="transmembrane region" description="Helical" evidence="1">
    <location>
        <begin position="54"/>
        <end position="71"/>
    </location>
</feature>
<dbReference type="EMBL" id="CAEZWJ010000016">
    <property type="protein sequence ID" value="CAB4652808.1"/>
    <property type="molecule type" value="Genomic_DNA"/>
</dbReference>
<evidence type="ECO:0000256" key="1">
    <source>
        <dbReference type="SAM" id="Phobius"/>
    </source>
</evidence>
<dbReference type="PANTHER" id="PTHR37938:SF1">
    <property type="entry name" value="BLL0215 PROTEIN"/>
    <property type="match status" value="1"/>
</dbReference>